<proteinExistence type="inferred from homology"/>
<evidence type="ECO:0000256" key="2">
    <source>
        <dbReference type="ARBA" id="ARBA00023015"/>
    </source>
</evidence>
<keyword evidence="4" id="KW-0804">Transcription</keyword>
<dbReference type="InterPro" id="IPR000847">
    <property type="entry name" value="LysR_HTH_N"/>
</dbReference>
<dbReference type="Pfam" id="PF03466">
    <property type="entry name" value="LysR_substrate"/>
    <property type="match status" value="1"/>
</dbReference>
<dbReference type="Gene3D" id="1.10.10.10">
    <property type="entry name" value="Winged helix-like DNA-binding domain superfamily/Winged helix DNA-binding domain"/>
    <property type="match status" value="1"/>
</dbReference>
<evidence type="ECO:0000259" key="6">
    <source>
        <dbReference type="PROSITE" id="PS50931"/>
    </source>
</evidence>
<name>A0ABU0RBA1_9MICO</name>
<keyword evidence="2" id="KW-0805">Transcription regulation</keyword>
<dbReference type="InterPro" id="IPR036390">
    <property type="entry name" value="WH_DNA-bd_sf"/>
</dbReference>
<evidence type="ECO:0000256" key="3">
    <source>
        <dbReference type="ARBA" id="ARBA00023125"/>
    </source>
</evidence>
<keyword evidence="8" id="KW-1185">Reference proteome</keyword>
<protein>
    <submittedName>
        <fullName evidence="7">DNA-binding transcriptional LysR family regulator</fullName>
    </submittedName>
</protein>
<feature type="region of interest" description="Disordered" evidence="5">
    <location>
        <begin position="273"/>
        <end position="330"/>
    </location>
</feature>
<evidence type="ECO:0000256" key="5">
    <source>
        <dbReference type="SAM" id="MobiDB-lite"/>
    </source>
</evidence>
<evidence type="ECO:0000256" key="4">
    <source>
        <dbReference type="ARBA" id="ARBA00023163"/>
    </source>
</evidence>
<accession>A0ABU0RBA1</accession>
<comment type="similarity">
    <text evidence="1">Belongs to the LysR transcriptional regulatory family.</text>
</comment>
<dbReference type="InterPro" id="IPR005119">
    <property type="entry name" value="LysR_subst-bd"/>
</dbReference>
<organism evidence="7 8">
    <name type="scientific">Agromyces ramosus</name>
    <dbReference type="NCBI Taxonomy" id="33879"/>
    <lineage>
        <taxon>Bacteria</taxon>
        <taxon>Bacillati</taxon>
        <taxon>Actinomycetota</taxon>
        <taxon>Actinomycetes</taxon>
        <taxon>Micrococcales</taxon>
        <taxon>Microbacteriaceae</taxon>
        <taxon>Agromyces</taxon>
    </lineage>
</organism>
<evidence type="ECO:0000256" key="1">
    <source>
        <dbReference type="ARBA" id="ARBA00009437"/>
    </source>
</evidence>
<dbReference type="PROSITE" id="PS50931">
    <property type="entry name" value="HTH_LYSR"/>
    <property type="match status" value="1"/>
</dbReference>
<dbReference type="InterPro" id="IPR050950">
    <property type="entry name" value="HTH-type_LysR_regulators"/>
</dbReference>
<feature type="domain" description="HTH lysR-type" evidence="6">
    <location>
        <begin position="1"/>
        <end position="58"/>
    </location>
</feature>
<dbReference type="Pfam" id="PF00126">
    <property type="entry name" value="HTH_1"/>
    <property type="match status" value="1"/>
</dbReference>
<dbReference type="PRINTS" id="PR00039">
    <property type="entry name" value="HTHLYSR"/>
</dbReference>
<reference evidence="7 8" key="1">
    <citation type="submission" date="2023-07" db="EMBL/GenBank/DDBJ databases">
        <title>Comparative genomics of wheat-associated soil bacteria to identify genetic determinants of phenazine resistance.</title>
        <authorList>
            <person name="Mouncey N."/>
        </authorList>
    </citation>
    <scope>NUCLEOTIDE SEQUENCE [LARGE SCALE GENOMIC DNA]</scope>
    <source>
        <strain evidence="7 8">V3I3</strain>
    </source>
</reference>
<feature type="compositionally biased region" description="Low complexity" evidence="5">
    <location>
        <begin position="273"/>
        <end position="283"/>
    </location>
</feature>
<keyword evidence="3 7" id="KW-0238">DNA-binding</keyword>
<sequence length="330" mass="35587">MDLRQMEYLVALADEQQFTRAAALCRVTQSGLSAAIRSLEDELGTTLFMRTTRRVEPTDAGLALLPFARSMLAEATAGRDAVVRASRELSGQLRVGAEQCLGIVDVPSLLERFRRRYPLVDIHFTQAGSHDLVAQVLDEELDVAFVATTEHLSRVTRTELGRWPVVLLCPPEHPLAASARVDWAQLRDLDFIDFQESWAVRSLNDAACAAQGVGRRVRCTVNDVHTLLDLVHRGLGVALVPQHVAAKPQAAGLVSVQLAANTAPQWVVSSVTGSPAAASAPPAARDPRRGAAPQRSGERHHHEGGQHRAGGVTRAGPVSHAPPAHGMLDR</sequence>
<comment type="caution">
    <text evidence="7">The sequence shown here is derived from an EMBL/GenBank/DDBJ whole genome shotgun (WGS) entry which is preliminary data.</text>
</comment>
<dbReference type="SUPFAM" id="SSF46785">
    <property type="entry name" value="Winged helix' DNA-binding domain"/>
    <property type="match status" value="1"/>
</dbReference>
<dbReference type="GO" id="GO:0003677">
    <property type="term" value="F:DNA binding"/>
    <property type="evidence" value="ECO:0007669"/>
    <property type="project" value="UniProtKB-KW"/>
</dbReference>
<evidence type="ECO:0000313" key="8">
    <source>
        <dbReference type="Proteomes" id="UP001239083"/>
    </source>
</evidence>
<dbReference type="InterPro" id="IPR036388">
    <property type="entry name" value="WH-like_DNA-bd_sf"/>
</dbReference>
<dbReference type="SUPFAM" id="SSF53850">
    <property type="entry name" value="Periplasmic binding protein-like II"/>
    <property type="match status" value="1"/>
</dbReference>
<dbReference type="Gene3D" id="3.40.190.290">
    <property type="match status" value="1"/>
</dbReference>
<dbReference type="EMBL" id="JAUSYY010000001">
    <property type="protein sequence ID" value="MDQ0895047.1"/>
    <property type="molecule type" value="Genomic_DNA"/>
</dbReference>
<dbReference type="RefSeq" id="WP_307042784.1">
    <property type="nucleotide sequence ID" value="NZ_JAUSYY010000001.1"/>
</dbReference>
<feature type="compositionally biased region" description="Basic and acidic residues" evidence="5">
    <location>
        <begin position="296"/>
        <end position="306"/>
    </location>
</feature>
<dbReference type="Proteomes" id="UP001239083">
    <property type="component" value="Unassembled WGS sequence"/>
</dbReference>
<gene>
    <name evidence="7" type="ORF">QFZ26_002602</name>
</gene>
<evidence type="ECO:0000313" key="7">
    <source>
        <dbReference type="EMBL" id="MDQ0895047.1"/>
    </source>
</evidence>
<dbReference type="PANTHER" id="PTHR30419">
    <property type="entry name" value="HTH-TYPE TRANSCRIPTIONAL REGULATOR YBHD"/>
    <property type="match status" value="1"/>
</dbReference>
<dbReference type="PANTHER" id="PTHR30419:SF31">
    <property type="entry name" value="BLR3139 PROTEIN"/>
    <property type="match status" value="1"/>
</dbReference>